<dbReference type="SMART" id="SM00326">
    <property type="entry name" value="SH3"/>
    <property type="match status" value="1"/>
</dbReference>
<name>A0A3S5CJ50_9PLAT</name>
<dbReference type="SUPFAM" id="SSF50044">
    <property type="entry name" value="SH3-domain"/>
    <property type="match status" value="1"/>
</dbReference>
<sequence>MSTSGGGYAPVGGFLGGPGSPTTGGGMGVSGTAVTGGSGFGVGSSCLGSRQICVARFAYAASQPDELSIQRGDYIRVLEKSSDGWWRGLLVHEGKPQLSGWFPSNYVTLAEVGKTLWG</sequence>
<protein>
    <recommendedName>
        <fullName evidence="3">SH3 domain-containing protein</fullName>
    </recommendedName>
</protein>
<evidence type="ECO:0000313" key="5">
    <source>
        <dbReference type="Proteomes" id="UP000784294"/>
    </source>
</evidence>
<evidence type="ECO:0000313" key="4">
    <source>
        <dbReference type="EMBL" id="VEL25690.1"/>
    </source>
</evidence>
<evidence type="ECO:0000259" key="3">
    <source>
        <dbReference type="PROSITE" id="PS50002"/>
    </source>
</evidence>
<dbReference type="InterPro" id="IPR001452">
    <property type="entry name" value="SH3_domain"/>
</dbReference>
<evidence type="ECO:0000256" key="1">
    <source>
        <dbReference type="ARBA" id="ARBA00022443"/>
    </source>
</evidence>
<accession>A0A3S5CJ50</accession>
<dbReference type="AlphaFoldDB" id="A0A3S5CJ50"/>
<dbReference type="EMBL" id="CAAALY010075658">
    <property type="protein sequence ID" value="VEL25690.1"/>
    <property type="molecule type" value="Genomic_DNA"/>
</dbReference>
<dbReference type="OrthoDB" id="26539at2759"/>
<keyword evidence="5" id="KW-1185">Reference proteome</keyword>
<dbReference type="Pfam" id="PF00018">
    <property type="entry name" value="SH3_1"/>
    <property type="match status" value="1"/>
</dbReference>
<proteinExistence type="predicted"/>
<feature type="domain" description="SH3" evidence="3">
    <location>
        <begin position="48"/>
        <end position="112"/>
    </location>
</feature>
<dbReference type="Proteomes" id="UP000784294">
    <property type="component" value="Unassembled WGS sequence"/>
</dbReference>
<dbReference type="GO" id="GO:0005737">
    <property type="term" value="C:cytoplasm"/>
    <property type="evidence" value="ECO:0007669"/>
    <property type="project" value="TreeGrafter"/>
</dbReference>
<reference evidence="4" key="1">
    <citation type="submission" date="2018-11" db="EMBL/GenBank/DDBJ databases">
        <authorList>
            <consortium name="Pathogen Informatics"/>
        </authorList>
    </citation>
    <scope>NUCLEOTIDE SEQUENCE</scope>
</reference>
<organism evidence="4 5">
    <name type="scientific">Protopolystoma xenopodis</name>
    <dbReference type="NCBI Taxonomy" id="117903"/>
    <lineage>
        <taxon>Eukaryota</taxon>
        <taxon>Metazoa</taxon>
        <taxon>Spiralia</taxon>
        <taxon>Lophotrochozoa</taxon>
        <taxon>Platyhelminthes</taxon>
        <taxon>Monogenea</taxon>
        <taxon>Polyopisthocotylea</taxon>
        <taxon>Polystomatidea</taxon>
        <taxon>Polystomatidae</taxon>
        <taxon>Protopolystoma</taxon>
    </lineage>
</organism>
<gene>
    <name evidence="4" type="ORF">PXEA_LOCUS19130</name>
</gene>
<comment type="caution">
    <text evidence="4">The sequence shown here is derived from an EMBL/GenBank/DDBJ whole genome shotgun (WGS) entry which is preliminary data.</text>
</comment>
<dbReference type="InterPro" id="IPR036028">
    <property type="entry name" value="SH3-like_dom_sf"/>
</dbReference>
<dbReference type="Gene3D" id="2.30.30.40">
    <property type="entry name" value="SH3 Domains"/>
    <property type="match status" value="1"/>
</dbReference>
<dbReference type="GO" id="GO:0005085">
    <property type="term" value="F:guanyl-nucleotide exchange factor activity"/>
    <property type="evidence" value="ECO:0007669"/>
    <property type="project" value="TreeGrafter"/>
</dbReference>
<dbReference type="PANTHER" id="PTHR46026">
    <property type="entry name" value="RHO-TYPE GUANINE NUCLEOTIDE EXCHANGE FACTOR, ISOFORM F"/>
    <property type="match status" value="1"/>
</dbReference>
<dbReference type="PANTHER" id="PTHR46026:SF1">
    <property type="entry name" value="RHO-TYPE GUANINE NUCLEOTIDE EXCHANGE FACTOR, ISOFORM F"/>
    <property type="match status" value="1"/>
</dbReference>
<dbReference type="PROSITE" id="PS50002">
    <property type="entry name" value="SH3"/>
    <property type="match status" value="1"/>
</dbReference>
<evidence type="ECO:0000256" key="2">
    <source>
        <dbReference type="PROSITE-ProRule" id="PRU00192"/>
    </source>
</evidence>
<keyword evidence="1 2" id="KW-0728">SH3 domain</keyword>
<dbReference type="PRINTS" id="PR00452">
    <property type="entry name" value="SH3DOMAIN"/>
</dbReference>